<comment type="catalytic activity">
    <reaction evidence="6 7">
        <text>alpha-D-glucose 6-phosphate = beta-D-fructose 6-phosphate</text>
        <dbReference type="Rhea" id="RHEA:11816"/>
        <dbReference type="ChEBI" id="CHEBI:57634"/>
        <dbReference type="ChEBI" id="CHEBI:58225"/>
        <dbReference type="EC" id="5.3.1.9"/>
    </reaction>
</comment>
<dbReference type="InterPro" id="IPR035476">
    <property type="entry name" value="SIS_PGI_1"/>
</dbReference>
<dbReference type="EC" id="5.3.1.9" evidence="7"/>
<evidence type="ECO:0000256" key="6">
    <source>
        <dbReference type="ARBA" id="ARBA00029321"/>
    </source>
</evidence>
<dbReference type="GO" id="GO:0006094">
    <property type="term" value="P:gluconeogenesis"/>
    <property type="evidence" value="ECO:0007669"/>
    <property type="project" value="UniProtKB-KW"/>
</dbReference>
<keyword evidence="4 7" id="KW-0324">Glycolysis</keyword>
<dbReference type="PANTHER" id="PTHR11469">
    <property type="entry name" value="GLUCOSE-6-PHOSPHATE ISOMERASE"/>
    <property type="match status" value="1"/>
</dbReference>
<dbReference type="PROSITE" id="PS51463">
    <property type="entry name" value="P_GLUCOSE_ISOMERASE_3"/>
    <property type="match status" value="1"/>
</dbReference>
<dbReference type="Gene3D" id="3.40.50.10490">
    <property type="entry name" value="Glucose-6-phosphate isomerase like protein, domain 1"/>
    <property type="match status" value="2"/>
</dbReference>
<dbReference type="CDD" id="cd05015">
    <property type="entry name" value="SIS_PGI_1"/>
    <property type="match status" value="1"/>
</dbReference>
<keyword evidence="3 7" id="KW-0312">Gluconeogenesis</keyword>
<comment type="pathway">
    <text evidence="1 7">Carbohydrate degradation; glycolysis; D-glyceraldehyde 3-phosphate and glycerone phosphate from D-glucose: step 2/4.</text>
</comment>
<evidence type="ECO:0000256" key="4">
    <source>
        <dbReference type="ARBA" id="ARBA00023152"/>
    </source>
</evidence>
<reference evidence="9" key="1">
    <citation type="submission" date="2017-09" db="EMBL/GenBank/DDBJ databases">
        <title>Depth-based differentiation of microbial function through sediment-hosted aquifers and enrichment of novel symbionts in the deep terrestrial subsurface.</title>
        <authorList>
            <person name="Probst A.J."/>
            <person name="Ladd B."/>
            <person name="Jarett J.K."/>
            <person name="Geller-Mcgrath D.E."/>
            <person name="Sieber C.M.K."/>
            <person name="Emerson J.B."/>
            <person name="Anantharaman K."/>
            <person name="Thomas B.C."/>
            <person name="Malmstrom R."/>
            <person name="Stieglmeier M."/>
            <person name="Klingl A."/>
            <person name="Woyke T."/>
            <person name="Ryan C.M."/>
            <person name="Banfield J.F."/>
        </authorList>
    </citation>
    <scope>NUCLEOTIDE SEQUENCE [LARGE SCALE GENOMIC DNA]</scope>
</reference>
<accession>A0A2M8LIF2</accession>
<dbReference type="GO" id="GO:0005829">
    <property type="term" value="C:cytosol"/>
    <property type="evidence" value="ECO:0007669"/>
    <property type="project" value="TreeGrafter"/>
</dbReference>
<dbReference type="PROSITE" id="PS00174">
    <property type="entry name" value="P_GLUCOSE_ISOMERASE_2"/>
    <property type="match status" value="1"/>
</dbReference>
<dbReference type="InterPro" id="IPR018189">
    <property type="entry name" value="Phosphoglucose_isomerase_CS"/>
</dbReference>
<dbReference type="SUPFAM" id="SSF53697">
    <property type="entry name" value="SIS domain"/>
    <property type="match status" value="1"/>
</dbReference>
<evidence type="ECO:0000256" key="1">
    <source>
        <dbReference type="ARBA" id="ARBA00004926"/>
    </source>
</evidence>
<comment type="similarity">
    <text evidence="2 7">Belongs to the GPI family.</text>
</comment>
<evidence type="ECO:0000256" key="7">
    <source>
        <dbReference type="RuleBase" id="RU000612"/>
    </source>
</evidence>
<keyword evidence="5 7" id="KW-0413">Isomerase</keyword>
<name>A0A2M8LIF2_9BACT</name>
<dbReference type="GO" id="GO:0004347">
    <property type="term" value="F:glucose-6-phosphate isomerase activity"/>
    <property type="evidence" value="ECO:0007669"/>
    <property type="project" value="UniProtKB-EC"/>
</dbReference>
<evidence type="ECO:0000313" key="8">
    <source>
        <dbReference type="EMBL" id="PJE77212.1"/>
    </source>
</evidence>
<dbReference type="PRINTS" id="PR00662">
    <property type="entry name" value="G6PISOMERASE"/>
</dbReference>
<dbReference type="Pfam" id="PF00342">
    <property type="entry name" value="PGI"/>
    <property type="match status" value="1"/>
</dbReference>
<dbReference type="Proteomes" id="UP000231436">
    <property type="component" value="Unassembled WGS sequence"/>
</dbReference>
<evidence type="ECO:0000256" key="2">
    <source>
        <dbReference type="ARBA" id="ARBA00006604"/>
    </source>
</evidence>
<dbReference type="GO" id="GO:0006096">
    <property type="term" value="P:glycolytic process"/>
    <property type="evidence" value="ECO:0007669"/>
    <property type="project" value="UniProtKB-UniPathway"/>
</dbReference>
<evidence type="ECO:0000256" key="3">
    <source>
        <dbReference type="ARBA" id="ARBA00022432"/>
    </source>
</evidence>
<dbReference type="InterPro" id="IPR046348">
    <property type="entry name" value="SIS_dom_sf"/>
</dbReference>
<dbReference type="EMBL" id="PFEU01000003">
    <property type="protein sequence ID" value="PJE77212.1"/>
    <property type="molecule type" value="Genomic_DNA"/>
</dbReference>
<dbReference type="GO" id="GO:0097367">
    <property type="term" value="F:carbohydrate derivative binding"/>
    <property type="evidence" value="ECO:0007669"/>
    <property type="project" value="InterPro"/>
</dbReference>
<evidence type="ECO:0000256" key="5">
    <source>
        <dbReference type="ARBA" id="ARBA00023235"/>
    </source>
</evidence>
<dbReference type="PANTHER" id="PTHR11469:SF1">
    <property type="entry name" value="GLUCOSE-6-PHOSPHATE ISOMERASE"/>
    <property type="match status" value="1"/>
</dbReference>
<sequence>MKFSYEKSLLEDSAIEPLIQELSPYRDHLKTVSKHTDYLEPESALQLPSDKALLENVTNSAIRLHSPTLQYIIVIGIGGSNLGTQAVYEAIAGSMNLLVDRLPKLIFLDTVTDEKMTAVTRILEHLTNIDDFLVITISKSGTTTEPIANTEVLWSAIEMQFGDPRSRFVFITDEGSPLWKIAEQKKIEHFSVPPHVGGRYSVFSTVGLLPLALAGIDIAEFVAGAKRAVIDGTSPQTSKNHALVSACLTHLHVKQGRTIHNSFLFSPKFEVLGKWYRQLMGESIGKERDLEGNPVHAGITPIVSIGSTDLHSMAQLYWGGPDDKYTHLISSFTGEVHALPHQVALQGLIPNINGKSLESIMQAIYGGVKSAYEKKERPYVEIDLGQADARELGYYLQFRMIEMMYLARLMNVNAFDQPAVELYKETTRELLT</sequence>
<dbReference type="GO" id="GO:0048029">
    <property type="term" value="F:monosaccharide binding"/>
    <property type="evidence" value="ECO:0007669"/>
    <property type="project" value="TreeGrafter"/>
</dbReference>
<organism evidence="8 9">
    <name type="scientific">Candidatus Uhrbacteria bacterium CG10_big_fil_rev_8_21_14_0_10_48_16</name>
    <dbReference type="NCBI Taxonomy" id="1975038"/>
    <lineage>
        <taxon>Bacteria</taxon>
        <taxon>Candidatus Uhriibacteriota</taxon>
    </lineage>
</organism>
<gene>
    <name evidence="8" type="ORF">COV05_00330</name>
</gene>
<dbReference type="AlphaFoldDB" id="A0A2M8LIF2"/>
<dbReference type="InterPro" id="IPR001672">
    <property type="entry name" value="G6P_Isomerase"/>
</dbReference>
<comment type="caution">
    <text evidence="8">The sequence shown here is derived from an EMBL/GenBank/DDBJ whole genome shotgun (WGS) entry which is preliminary data.</text>
</comment>
<dbReference type="UniPathway" id="UPA00109">
    <property type="reaction ID" value="UER00181"/>
</dbReference>
<protein>
    <recommendedName>
        <fullName evidence="7">Glucose-6-phosphate isomerase</fullName>
        <ecNumber evidence="7">5.3.1.9</ecNumber>
    </recommendedName>
</protein>
<proteinExistence type="inferred from homology"/>
<evidence type="ECO:0000313" key="9">
    <source>
        <dbReference type="Proteomes" id="UP000231436"/>
    </source>
</evidence>
<dbReference type="GO" id="GO:0051156">
    <property type="term" value="P:glucose 6-phosphate metabolic process"/>
    <property type="evidence" value="ECO:0007669"/>
    <property type="project" value="TreeGrafter"/>
</dbReference>